<feature type="domain" description="C2H2-type" evidence="10">
    <location>
        <begin position="256"/>
        <end position="285"/>
    </location>
</feature>
<evidence type="ECO:0000259" key="10">
    <source>
        <dbReference type="PROSITE" id="PS50157"/>
    </source>
</evidence>
<feature type="binding site" evidence="8">
    <location>
        <position position="8"/>
    </location>
    <ligand>
        <name>Zn(2+)</name>
        <dbReference type="ChEBI" id="CHEBI:29105"/>
    </ligand>
</feature>
<evidence type="ECO:0000256" key="7">
    <source>
        <dbReference type="PROSITE-ProRule" id="PRU00042"/>
    </source>
</evidence>
<feature type="domain" description="C2H2-type" evidence="10">
    <location>
        <begin position="203"/>
        <end position="230"/>
    </location>
</feature>
<dbReference type="SUPFAM" id="SSF57667">
    <property type="entry name" value="beta-beta-alpha zinc fingers"/>
    <property type="match status" value="8"/>
</dbReference>
<feature type="binding site" evidence="8">
    <location>
        <position position="11"/>
    </location>
    <ligand>
        <name>Zn(2+)</name>
        <dbReference type="ChEBI" id="CHEBI:29105"/>
    </ligand>
</feature>
<evidence type="ECO:0000313" key="12">
    <source>
        <dbReference type="EMBL" id="CAB3221091.1"/>
    </source>
</evidence>
<evidence type="ECO:0000256" key="1">
    <source>
        <dbReference type="ARBA" id="ARBA00022723"/>
    </source>
</evidence>
<sequence length="1630" mass="188762">MALKLGKCRLCLKLGDFYSIFTVDNSLQLAEMAMECARIKIYDGDGLPDKVCSECIQKLSSAYIFKQQCERADQELRRNYVPPPGFSISPPPPNRQSSDSAFSNHTDSSNLTKPSSSFEEKISPATRTRKRSIESDGNVSMGGQSGDFRPTSSKRIEELRNSQKKRPRLQSENASQPDSDYEDNSGSYLPETDSDEPLIKNTFKCKSCPKQFTTFRSLANHTRIHTKSNTKARDVDAVVDQPKNSNEDAADVEDKLSCEKCGKTFKLKIMLKRHADVCSKTPVKSPQKELLISLAPIDVKANAPQQTVTTLPCEYCVAVFKTRDNLAKHMKVVHAAVLKREAEANRKVPVPCLYCNIMFEDYHQHNAHFVECPKLDDSKPFVCPVCDKWTSRRTSYYQHLRNMHFEPRVSYVEQELEMQEYHECRVCSKKLATKEQLIKHLSAHVSNIQDEGALDNDSRDDADSIKSVQSNTYPAGGPLKCDVCDKEFKYKKALLTHQQKYHTDRPVEVKVEAPDKASTSLLSEKQYRSESESSQEEDNTCDICEKHFSYRRLLIHHKRTKHNMGSGHKRAKIYLKDCSVRCLICDLQMKVGDINEHNQTHIAKNIKPRNLYTCAECEATFKACSALATHIKLVHRLKQKVEVNTVNPSDFCEVVVTKSEPLDWIQSHNDFGEVPIEQDGKPLVDLSGFTCPICGKKMPTLISLKRHVNWHTNVGKSLEKKYECFVCKEAFRFQCHYKLHMREHYTDTTLDPRHLTCTICGRKSKHLRAAQAHMNFHKQTRFKNKDYQCSICERVFQHRKVYLSHMAIHYKRGDSVQNTIVGHALPNNVDKNTFDGTHTCVHCGKVCDSESSLKHHLIWHTSKTFLYGARHECQICKIKFTNKRRLEIHTRTHYEDDNGPYKCNICGKGYTDEGYFKKHVKGHNFDHQSHKKRIENIRKDKVKCPICSRYYKDLVKLIRHLRRTHPESKMIKSDPDAPAQPYFSCKLCAKVFLDERRLQAHEEAHLRKPEFFKCKFCGKKTISLKNHRVHIKGHLTQKYLDNPLKCPHCEETFGRGYDLHYHVRDVHGIEETWIADRTEQRLAGPLKDLQCSICMKVLASKGNFERHLDYHNSLRCNYCFDYFSSLRFLEGHLTFSCDKKKLLGDTEVYPKKIKCHKCYKPFHVQVKLDCHLRTQHGIKVCREASTGKKEIVCDYCFKVFENDYALSTHKVYHRTVGFYGCIYCKRKFNTMTVYRKHKNHHFSQLNVDEPTKCEHCDETFVAFRDMIYHMRDVHGDDKDWVTMPKESIEETCKICNKTFYNLQRHLMYHEENRCKKCGEYFFSTADFDNHLCSIESDDDDNANGVDSTFEKPKYEECSFCFKPTTRKSSKAMHEHIHKGSGSISCRFCVLKFKTMDAFNIHAFSHRSRKYNKKPIKCKKCGEKFVKYGLFIKHMKLVHKSLKKMHYRAIVKPEPCVVCGEDFPNLHNHYRAHLLNQCQSCHKYFTSSKLFSLHECDKEDSDPSKVFICDVSLNELINSYVPKDLKDDEKYYGNTDDEEEEEDTVSQVCGEDVESQDGRHIDIKDIDIDENNITSQPLSIQSPIISDVLSLYQKEMNPEVVADIVNLTDDDSDVDHVVQNHADTIVIDDDD</sequence>
<feature type="compositionally biased region" description="Pro residues" evidence="9">
    <location>
        <begin position="81"/>
        <end position="94"/>
    </location>
</feature>
<feature type="domain" description="C2H2-type" evidence="10">
    <location>
        <begin position="381"/>
        <end position="409"/>
    </location>
</feature>
<proteinExistence type="predicted"/>
<feature type="region of interest" description="Disordered" evidence="9">
    <location>
        <begin position="451"/>
        <end position="471"/>
    </location>
</feature>
<gene>
    <name evidence="12" type="ORF">APLA_LOCUS662</name>
</gene>
<evidence type="ECO:0000259" key="11">
    <source>
        <dbReference type="PROSITE" id="PS51915"/>
    </source>
</evidence>
<organism evidence="12 13">
    <name type="scientific">Arctia plantaginis</name>
    <name type="common">Wood tiger moth</name>
    <name type="synonym">Phalaena plantaginis</name>
    <dbReference type="NCBI Taxonomy" id="874455"/>
    <lineage>
        <taxon>Eukaryota</taxon>
        <taxon>Metazoa</taxon>
        <taxon>Ecdysozoa</taxon>
        <taxon>Arthropoda</taxon>
        <taxon>Hexapoda</taxon>
        <taxon>Insecta</taxon>
        <taxon>Pterygota</taxon>
        <taxon>Neoptera</taxon>
        <taxon>Endopterygota</taxon>
        <taxon>Lepidoptera</taxon>
        <taxon>Glossata</taxon>
        <taxon>Ditrysia</taxon>
        <taxon>Noctuoidea</taxon>
        <taxon>Erebidae</taxon>
        <taxon>Arctiinae</taxon>
        <taxon>Arctia</taxon>
    </lineage>
</organism>
<dbReference type="Pfam" id="PF00096">
    <property type="entry name" value="zf-C2H2"/>
    <property type="match status" value="6"/>
</dbReference>
<dbReference type="EMBL" id="CADEBD010000042">
    <property type="protein sequence ID" value="CAB3221091.1"/>
    <property type="molecule type" value="Genomic_DNA"/>
</dbReference>
<dbReference type="Pfam" id="PF07776">
    <property type="entry name" value="zf-AD"/>
    <property type="match status" value="1"/>
</dbReference>
<keyword evidence="3" id="KW-0227">DNA damage</keyword>
<evidence type="ECO:0000256" key="8">
    <source>
        <dbReference type="PROSITE-ProRule" id="PRU01263"/>
    </source>
</evidence>
<dbReference type="GO" id="GO:0000977">
    <property type="term" value="F:RNA polymerase II transcription regulatory region sequence-specific DNA binding"/>
    <property type="evidence" value="ECO:0007669"/>
    <property type="project" value="TreeGrafter"/>
</dbReference>
<dbReference type="GO" id="GO:0005634">
    <property type="term" value="C:nucleus"/>
    <property type="evidence" value="ECO:0007669"/>
    <property type="project" value="InterPro"/>
</dbReference>
<dbReference type="GO" id="GO:0000981">
    <property type="term" value="F:DNA-binding transcription factor activity, RNA polymerase II-specific"/>
    <property type="evidence" value="ECO:0007669"/>
    <property type="project" value="TreeGrafter"/>
</dbReference>
<dbReference type="SMART" id="SM00868">
    <property type="entry name" value="zf-AD"/>
    <property type="match status" value="3"/>
</dbReference>
<feature type="domain" description="C2H2-type" evidence="10">
    <location>
        <begin position="422"/>
        <end position="449"/>
    </location>
</feature>
<dbReference type="OrthoDB" id="7372677at2759"/>
<dbReference type="Proteomes" id="UP000494256">
    <property type="component" value="Unassembled WGS sequence"/>
</dbReference>
<evidence type="ECO:0000256" key="3">
    <source>
        <dbReference type="ARBA" id="ARBA00022763"/>
    </source>
</evidence>
<feature type="domain" description="C2H2-type" evidence="10">
    <location>
        <begin position="1251"/>
        <end position="1279"/>
    </location>
</feature>
<evidence type="ECO:0000256" key="4">
    <source>
        <dbReference type="ARBA" id="ARBA00022771"/>
    </source>
</evidence>
<dbReference type="PANTHER" id="PTHR24379:SF127">
    <property type="entry name" value="BLOODY FINGERS-RELATED"/>
    <property type="match status" value="1"/>
</dbReference>
<keyword evidence="1 8" id="KW-0479">Metal-binding</keyword>
<feature type="domain" description="C2H2-type" evidence="10">
    <location>
        <begin position="1219"/>
        <end position="1246"/>
    </location>
</feature>
<feature type="domain" description="C2H2-type" evidence="10">
    <location>
        <begin position="689"/>
        <end position="716"/>
    </location>
</feature>
<reference evidence="12 13" key="1">
    <citation type="submission" date="2020-04" db="EMBL/GenBank/DDBJ databases">
        <authorList>
            <person name="Wallbank WR R."/>
            <person name="Pardo Diaz C."/>
            <person name="Kozak K."/>
            <person name="Martin S."/>
            <person name="Jiggins C."/>
            <person name="Moest M."/>
            <person name="Warren A I."/>
            <person name="Byers J.R.P. K."/>
            <person name="Montejo-Kovacevich G."/>
            <person name="Yen C E."/>
        </authorList>
    </citation>
    <scope>NUCLEOTIDE SEQUENCE [LARGE SCALE GENOMIC DNA]</scope>
</reference>
<feature type="region of interest" description="Disordered" evidence="9">
    <location>
        <begin position="512"/>
        <end position="534"/>
    </location>
</feature>
<feature type="domain" description="C2H2-type" evidence="10">
    <location>
        <begin position="311"/>
        <end position="335"/>
    </location>
</feature>
<feature type="region of interest" description="Disordered" evidence="9">
    <location>
        <begin position="80"/>
        <end position="196"/>
    </location>
</feature>
<dbReference type="Gene3D" id="3.30.160.60">
    <property type="entry name" value="Classic Zinc Finger"/>
    <property type="match status" value="14"/>
</dbReference>
<dbReference type="InterPro" id="IPR036236">
    <property type="entry name" value="Znf_C2H2_sf"/>
</dbReference>
<feature type="domain" description="C2H2-type" evidence="10">
    <location>
        <begin position="539"/>
        <end position="562"/>
    </location>
</feature>
<feature type="domain" description="C2H2-type" evidence="10">
    <location>
        <begin position="838"/>
        <end position="865"/>
    </location>
</feature>
<dbReference type="GO" id="GO:0008270">
    <property type="term" value="F:zinc ion binding"/>
    <property type="evidence" value="ECO:0007669"/>
    <property type="project" value="UniProtKB-UniRule"/>
</dbReference>
<keyword evidence="2" id="KW-0677">Repeat</keyword>
<dbReference type="InterPro" id="IPR013087">
    <property type="entry name" value="Znf_C2H2_type"/>
</dbReference>
<feature type="domain" description="C2H2-type" evidence="10">
    <location>
        <begin position="1415"/>
        <end position="1443"/>
    </location>
</feature>
<evidence type="ECO:0000256" key="9">
    <source>
        <dbReference type="SAM" id="MobiDB-lite"/>
    </source>
</evidence>
<evidence type="ECO:0000256" key="6">
    <source>
        <dbReference type="ARBA" id="ARBA00023204"/>
    </source>
</evidence>
<feature type="binding site" evidence="8">
    <location>
        <position position="55"/>
    </location>
    <ligand>
        <name>Zn(2+)</name>
        <dbReference type="ChEBI" id="CHEBI:29105"/>
    </ligand>
</feature>
<dbReference type="InterPro" id="IPR012934">
    <property type="entry name" value="Znf_AD"/>
</dbReference>
<keyword evidence="4 7" id="KW-0863">Zinc-finger</keyword>
<feature type="domain" description="C2H2-type" evidence="10">
    <location>
        <begin position="1044"/>
        <end position="1072"/>
    </location>
</feature>
<feature type="domain" description="ZAD" evidence="11">
    <location>
        <begin position="6"/>
        <end position="79"/>
    </location>
</feature>
<feature type="domain" description="C2H2-type" evidence="10">
    <location>
        <begin position="1012"/>
        <end position="1039"/>
    </location>
</feature>
<comment type="caution">
    <text evidence="12">The sequence shown here is derived from an EMBL/GenBank/DDBJ whole genome shotgun (WGS) entry which is preliminary data.</text>
</comment>
<dbReference type="SMART" id="SM00355">
    <property type="entry name" value="ZnF_C2H2"/>
    <property type="match status" value="31"/>
</dbReference>
<dbReference type="SMART" id="SM00734">
    <property type="entry name" value="ZnF_Rad18"/>
    <property type="match status" value="2"/>
</dbReference>
<feature type="domain" description="C2H2-type" evidence="10">
    <location>
        <begin position="942"/>
        <end position="970"/>
    </location>
</feature>
<dbReference type="PROSITE" id="PS50157">
    <property type="entry name" value="ZINC_FINGER_C2H2_2"/>
    <property type="match status" value="21"/>
</dbReference>
<keyword evidence="6" id="KW-0234">DNA repair</keyword>
<evidence type="ECO:0000256" key="2">
    <source>
        <dbReference type="ARBA" id="ARBA00022737"/>
    </source>
</evidence>
<evidence type="ECO:0000313" key="13">
    <source>
        <dbReference type="Proteomes" id="UP000494256"/>
    </source>
</evidence>
<dbReference type="Gene3D" id="3.40.1800.20">
    <property type="match status" value="1"/>
</dbReference>
<feature type="domain" description="C2H2-type" evidence="10">
    <location>
        <begin position="871"/>
        <end position="898"/>
    </location>
</feature>
<name>A0A8S0YQY9_ARCPL</name>
<keyword evidence="5 8" id="KW-0862">Zinc</keyword>
<accession>A0A8S0YQY9</accession>
<dbReference type="SUPFAM" id="SSF57716">
    <property type="entry name" value="Glucocorticoid receptor-like (DNA-binding domain)"/>
    <property type="match status" value="1"/>
</dbReference>
<feature type="compositionally biased region" description="Polar residues" evidence="9">
    <location>
        <begin position="95"/>
        <end position="117"/>
    </location>
</feature>
<dbReference type="PROSITE" id="PS00028">
    <property type="entry name" value="ZINC_FINGER_C2H2_1"/>
    <property type="match status" value="20"/>
</dbReference>
<feature type="domain" description="C2H2-type" evidence="10">
    <location>
        <begin position="722"/>
        <end position="749"/>
    </location>
</feature>
<feature type="domain" description="C2H2-type" evidence="10">
    <location>
        <begin position="612"/>
        <end position="640"/>
    </location>
</feature>
<feature type="binding site" evidence="8">
    <location>
        <position position="52"/>
    </location>
    <ligand>
        <name>Zn(2+)</name>
        <dbReference type="ChEBI" id="CHEBI:29105"/>
    </ligand>
</feature>
<dbReference type="PROSITE" id="PS51915">
    <property type="entry name" value="ZAD"/>
    <property type="match status" value="1"/>
</dbReference>
<feature type="domain" description="C2H2-type" evidence="10">
    <location>
        <begin position="901"/>
        <end position="928"/>
    </location>
</feature>
<dbReference type="PANTHER" id="PTHR24379">
    <property type="entry name" value="KRAB AND ZINC FINGER DOMAIN-CONTAINING"/>
    <property type="match status" value="1"/>
</dbReference>
<feature type="domain" description="C2H2-type" evidence="10">
    <location>
        <begin position="787"/>
        <end position="814"/>
    </location>
</feature>
<feature type="domain" description="C2H2-type" evidence="10">
    <location>
        <begin position="479"/>
        <end position="506"/>
    </location>
</feature>
<dbReference type="InterPro" id="IPR006642">
    <property type="entry name" value="Rad18_UBZ4"/>
</dbReference>
<dbReference type="GO" id="GO:0006281">
    <property type="term" value="P:DNA repair"/>
    <property type="evidence" value="ECO:0007669"/>
    <property type="project" value="UniProtKB-KW"/>
</dbReference>
<feature type="domain" description="C2H2-type" evidence="10">
    <location>
        <begin position="983"/>
        <end position="1010"/>
    </location>
</feature>
<evidence type="ECO:0000256" key="5">
    <source>
        <dbReference type="ARBA" id="ARBA00022833"/>
    </source>
</evidence>
<protein>
    <submittedName>
        <fullName evidence="12">Uncharacterized protein</fullName>
    </submittedName>
</protein>